<dbReference type="InterPro" id="IPR049492">
    <property type="entry name" value="BD-FAE-like_dom"/>
</dbReference>
<gene>
    <name evidence="2" type="ORF">H9771_09790</name>
</gene>
<evidence type="ECO:0000313" key="3">
    <source>
        <dbReference type="Proteomes" id="UP000824211"/>
    </source>
</evidence>
<sequence length="342" mass="37113">MAALPAAAAAPYLTPETTVAEMRANEAIAGSGFDTWDRGSLLPEQPWQYADWTLRRYTKGVVNDAVAGLNLIVDNYNAGVQVTYPLYTAEEIAADPAKAEAELYYFPGKEPGGKYALVLSGNMLERTSRVKEACGAVSRLHEMGYTAFILKYRSGHDIHDNANYADLARAVGYITEHAGQFGVQAEDYALVGFSSGAHLCGIFGTDRMGYKTYGLPKPGALLLAYPIVNYMYGKPGFFYVYDGARPGDHLAPGDYYYNIELNAEVTADFPPTFHWFGRDDLTLAAIFTPWQGPALDRALEECGVPHRMAVYGHAPHGSGSGEGTDAAGWLADAAAFWEEVTA</sequence>
<feature type="domain" description="BD-FAE-like" evidence="1">
    <location>
        <begin position="136"/>
        <end position="206"/>
    </location>
</feature>
<comment type="caution">
    <text evidence="2">The sequence shown here is derived from an EMBL/GenBank/DDBJ whole genome shotgun (WGS) entry which is preliminary data.</text>
</comment>
<dbReference type="InterPro" id="IPR029058">
    <property type="entry name" value="AB_hydrolase_fold"/>
</dbReference>
<protein>
    <submittedName>
        <fullName evidence="2">Alpha/beta hydrolase</fullName>
    </submittedName>
</protein>
<dbReference type="Gene3D" id="3.40.50.1820">
    <property type="entry name" value="alpha/beta hydrolase"/>
    <property type="match status" value="1"/>
</dbReference>
<keyword evidence="2" id="KW-0378">Hydrolase</keyword>
<proteinExistence type="predicted"/>
<dbReference type="Proteomes" id="UP000824211">
    <property type="component" value="Unassembled WGS sequence"/>
</dbReference>
<reference evidence="2" key="1">
    <citation type="journal article" date="2021" name="PeerJ">
        <title>Extensive microbial diversity within the chicken gut microbiome revealed by metagenomics and culture.</title>
        <authorList>
            <person name="Gilroy R."/>
            <person name="Ravi A."/>
            <person name="Getino M."/>
            <person name="Pursley I."/>
            <person name="Horton D.L."/>
            <person name="Alikhan N.F."/>
            <person name="Baker D."/>
            <person name="Gharbi K."/>
            <person name="Hall N."/>
            <person name="Watson M."/>
            <person name="Adriaenssens E.M."/>
            <person name="Foster-Nyarko E."/>
            <person name="Jarju S."/>
            <person name="Secka A."/>
            <person name="Antonio M."/>
            <person name="Oren A."/>
            <person name="Chaudhuri R.R."/>
            <person name="La Ragione R."/>
            <person name="Hildebrand F."/>
            <person name="Pallen M.J."/>
        </authorList>
    </citation>
    <scope>NUCLEOTIDE SEQUENCE</scope>
    <source>
        <strain evidence="2">ChiHjej9B8-13557</strain>
    </source>
</reference>
<dbReference type="Pfam" id="PF20434">
    <property type="entry name" value="BD-FAE"/>
    <property type="match status" value="1"/>
</dbReference>
<evidence type="ECO:0000259" key="1">
    <source>
        <dbReference type="Pfam" id="PF20434"/>
    </source>
</evidence>
<dbReference type="AlphaFoldDB" id="A0A9D2S7M3"/>
<dbReference type="GO" id="GO:0016787">
    <property type="term" value="F:hydrolase activity"/>
    <property type="evidence" value="ECO:0007669"/>
    <property type="project" value="UniProtKB-KW"/>
</dbReference>
<reference evidence="2" key="2">
    <citation type="submission" date="2021-04" db="EMBL/GenBank/DDBJ databases">
        <authorList>
            <person name="Gilroy R."/>
        </authorList>
    </citation>
    <scope>NUCLEOTIDE SEQUENCE</scope>
    <source>
        <strain evidence="2">ChiHjej9B8-13557</strain>
    </source>
</reference>
<organism evidence="2 3">
    <name type="scientific">Candidatus Faecalibacterium faecipullorum</name>
    <dbReference type="NCBI Taxonomy" id="2838578"/>
    <lineage>
        <taxon>Bacteria</taxon>
        <taxon>Bacillati</taxon>
        <taxon>Bacillota</taxon>
        <taxon>Clostridia</taxon>
        <taxon>Eubacteriales</taxon>
        <taxon>Oscillospiraceae</taxon>
        <taxon>Faecalibacterium</taxon>
    </lineage>
</organism>
<evidence type="ECO:0000313" key="2">
    <source>
        <dbReference type="EMBL" id="HJB59923.1"/>
    </source>
</evidence>
<name>A0A9D2S7M3_9FIRM</name>
<dbReference type="EMBL" id="DWXX01000185">
    <property type="protein sequence ID" value="HJB59923.1"/>
    <property type="molecule type" value="Genomic_DNA"/>
</dbReference>
<dbReference type="SUPFAM" id="SSF53474">
    <property type="entry name" value="alpha/beta-Hydrolases"/>
    <property type="match status" value="1"/>
</dbReference>
<accession>A0A9D2S7M3</accession>